<dbReference type="CDD" id="cd00085">
    <property type="entry name" value="HNHc"/>
    <property type="match status" value="1"/>
</dbReference>
<keyword evidence="3" id="KW-1185">Reference proteome</keyword>
<proteinExistence type="predicted"/>
<name>A0ABV8PCR5_9SPHI</name>
<keyword evidence="2" id="KW-0378">Hydrolase</keyword>
<accession>A0ABV8PCR5</accession>
<organism evidence="2 3">
    <name type="scientific">Pedobacter lithocola</name>
    <dbReference type="NCBI Taxonomy" id="1908239"/>
    <lineage>
        <taxon>Bacteria</taxon>
        <taxon>Pseudomonadati</taxon>
        <taxon>Bacteroidota</taxon>
        <taxon>Sphingobacteriia</taxon>
        <taxon>Sphingobacteriales</taxon>
        <taxon>Sphingobacteriaceae</taxon>
        <taxon>Pedobacter</taxon>
    </lineage>
</organism>
<dbReference type="Proteomes" id="UP001595789">
    <property type="component" value="Unassembled WGS sequence"/>
</dbReference>
<evidence type="ECO:0000313" key="2">
    <source>
        <dbReference type="EMBL" id="MFC4211901.1"/>
    </source>
</evidence>
<gene>
    <name evidence="2" type="ORF">ACFOWA_11950</name>
</gene>
<keyword evidence="2" id="KW-0540">Nuclease</keyword>
<dbReference type="InterPro" id="IPR003615">
    <property type="entry name" value="HNH_nuc"/>
</dbReference>
<keyword evidence="2" id="KW-0255">Endonuclease</keyword>
<dbReference type="Pfam" id="PF13395">
    <property type="entry name" value="HNH_4"/>
    <property type="match status" value="1"/>
</dbReference>
<evidence type="ECO:0000259" key="1">
    <source>
        <dbReference type="Pfam" id="PF13395"/>
    </source>
</evidence>
<protein>
    <submittedName>
        <fullName evidence="2">HNH endonuclease domain-containing protein</fullName>
    </submittedName>
</protein>
<dbReference type="Gene3D" id="1.10.30.50">
    <property type="match status" value="1"/>
</dbReference>
<feature type="domain" description="HNH nuclease" evidence="1">
    <location>
        <begin position="228"/>
        <end position="275"/>
    </location>
</feature>
<comment type="caution">
    <text evidence="2">The sequence shown here is derived from an EMBL/GenBank/DDBJ whole genome shotgun (WGS) entry which is preliminary data.</text>
</comment>
<reference evidence="3" key="1">
    <citation type="journal article" date="2019" name="Int. J. Syst. Evol. Microbiol.">
        <title>The Global Catalogue of Microorganisms (GCM) 10K type strain sequencing project: providing services to taxonomists for standard genome sequencing and annotation.</title>
        <authorList>
            <consortium name="The Broad Institute Genomics Platform"/>
            <consortium name="The Broad Institute Genome Sequencing Center for Infectious Disease"/>
            <person name="Wu L."/>
            <person name="Ma J."/>
        </authorList>
    </citation>
    <scope>NUCLEOTIDE SEQUENCE [LARGE SCALE GENOMIC DNA]</scope>
    <source>
        <strain evidence="3">CCM 8691</strain>
    </source>
</reference>
<dbReference type="EMBL" id="JBHSBW010000011">
    <property type="protein sequence ID" value="MFC4211901.1"/>
    <property type="molecule type" value="Genomic_DNA"/>
</dbReference>
<evidence type="ECO:0000313" key="3">
    <source>
        <dbReference type="Proteomes" id="UP001595789"/>
    </source>
</evidence>
<sequence length="349" mass="40720">MIPNHERLPINLLAASFNKTAAAYKFYWFLSILDEVEEGQYYIPKQRLFSGMVATSWYTINYFKISFGKQDQLHDKVKEIAAVEGINIDEDRGKIKSRLNTSNVLSTQKLLWRFDKQVPHRFLSPWFPSIAENKNAVYQASQDFENDGLYSLEQTHITINPIWIDYLSRNAGILKSFCYWKLSLYLQKHNPNVPDIPNKLVKPAKRNSLAKPRKVWDMVVEELGGVDCIYTNTRLYKNGFAVEHFIPYAFVSHDLFWNLIPACPSFNSSKSDKLPQLEKYFDAFYDLQKTAIEIIKYRMPKEKLLEDYLSIFPDLESLQKLPDDYKAKFKTTIEPLITIAGNNGFEYMI</sequence>
<dbReference type="GO" id="GO:0004519">
    <property type="term" value="F:endonuclease activity"/>
    <property type="evidence" value="ECO:0007669"/>
    <property type="project" value="UniProtKB-KW"/>
</dbReference>
<dbReference type="RefSeq" id="WP_378985403.1">
    <property type="nucleotide sequence ID" value="NZ_JBHSBW010000011.1"/>
</dbReference>